<accession>A0A839SZK9</accession>
<sequence>MTSEEQAEIDQELETFFDDLGREWEETRPQRKKKPEE</sequence>
<keyword evidence="3" id="KW-1185">Reference proteome</keyword>
<proteinExistence type="predicted"/>
<feature type="compositionally biased region" description="Acidic residues" evidence="1">
    <location>
        <begin position="1"/>
        <end position="17"/>
    </location>
</feature>
<dbReference type="EMBL" id="JACHXA010000008">
    <property type="protein sequence ID" value="MBB3066475.1"/>
    <property type="molecule type" value="Genomic_DNA"/>
</dbReference>
<name>A0A839SZK9_9PROT</name>
<organism evidence="2 3">
    <name type="scientific">Limibacillus halophilus</name>
    <dbReference type="NCBI Taxonomy" id="1579333"/>
    <lineage>
        <taxon>Bacteria</taxon>
        <taxon>Pseudomonadati</taxon>
        <taxon>Pseudomonadota</taxon>
        <taxon>Alphaproteobacteria</taxon>
        <taxon>Rhodospirillales</taxon>
        <taxon>Rhodovibrionaceae</taxon>
        <taxon>Limibacillus</taxon>
    </lineage>
</organism>
<dbReference type="Proteomes" id="UP000581135">
    <property type="component" value="Unassembled WGS sequence"/>
</dbReference>
<evidence type="ECO:0000313" key="3">
    <source>
        <dbReference type="Proteomes" id="UP000581135"/>
    </source>
</evidence>
<gene>
    <name evidence="2" type="ORF">FHR98_002781</name>
</gene>
<evidence type="ECO:0000313" key="2">
    <source>
        <dbReference type="EMBL" id="MBB3066475.1"/>
    </source>
</evidence>
<comment type="caution">
    <text evidence="2">The sequence shown here is derived from an EMBL/GenBank/DDBJ whole genome shotgun (WGS) entry which is preliminary data.</text>
</comment>
<feature type="compositionally biased region" description="Basic and acidic residues" evidence="1">
    <location>
        <begin position="19"/>
        <end position="37"/>
    </location>
</feature>
<feature type="region of interest" description="Disordered" evidence="1">
    <location>
        <begin position="1"/>
        <end position="37"/>
    </location>
</feature>
<protein>
    <submittedName>
        <fullName evidence="2">Uncharacterized protein YdaU (DUF1376 family)</fullName>
    </submittedName>
</protein>
<reference evidence="2 3" key="1">
    <citation type="submission" date="2020-08" db="EMBL/GenBank/DDBJ databases">
        <title>Genomic Encyclopedia of Type Strains, Phase III (KMG-III): the genomes of soil and plant-associated and newly described type strains.</title>
        <authorList>
            <person name="Whitman W."/>
        </authorList>
    </citation>
    <scope>NUCLEOTIDE SEQUENCE [LARGE SCALE GENOMIC DNA]</scope>
    <source>
        <strain evidence="2 3">CECT 8803</strain>
    </source>
</reference>
<dbReference type="AlphaFoldDB" id="A0A839SZK9"/>
<evidence type="ECO:0000256" key="1">
    <source>
        <dbReference type="SAM" id="MobiDB-lite"/>
    </source>
</evidence>